<dbReference type="EMBL" id="ML004952">
    <property type="protein sequence ID" value="RKP21463.1"/>
    <property type="molecule type" value="Genomic_DNA"/>
</dbReference>
<reference evidence="5" key="2">
    <citation type="journal article" date="2018" name="Nat. Microbiol.">
        <title>Leveraging single-cell genomics to expand the fungal tree of life.</title>
        <authorList>
            <person name="Ahrendt S.R."/>
            <person name="Quandt C.A."/>
            <person name="Ciobanu D."/>
            <person name="Clum A."/>
            <person name="Salamov A."/>
            <person name="Andreopoulos B."/>
            <person name="Cheng J.F."/>
            <person name="Woyke T."/>
            <person name="Pelin A."/>
            <person name="Henrissat B."/>
            <person name="Reynolds N.K."/>
            <person name="Benny G.L."/>
            <person name="Smith M.E."/>
            <person name="James T.Y."/>
            <person name="Grigoriev I.V."/>
        </authorList>
    </citation>
    <scope>NUCLEOTIDE SEQUENCE [LARGE SCALE GENOMIC DNA]</scope>
    <source>
        <strain evidence="5">CSF55</strain>
    </source>
</reference>
<dbReference type="OMA" id="NMLTSKC"/>
<dbReference type="HOGENOM" id="CLU_086140_2_1_1"/>
<evidence type="ECO:0000313" key="2">
    <source>
        <dbReference type="EMBL" id="EPZ35708.1"/>
    </source>
</evidence>
<dbReference type="PANTHER" id="PTHR12773:SF0">
    <property type="entry name" value="MULTIFUNCTIONAL METHYLTRANSFERASE SUBUNIT TRM112-LIKE PROTEIN"/>
    <property type="match status" value="1"/>
</dbReference>
<dbReference type="GO" id="GO:0008276">
    <property type="term" value="F:protein methyltransferase activity"/>
    <property type="evidence" value="ECO:0007669"/>
    <property type="project" value="EnsemblFungi"/>
</dbReference>
<evidence type="ECO:0000256" key="1">
    <source>
        <dbReference type="ARBA" id="ARBA00007980"/>
    </source>
</evidence>
<dbReference type="GO" id="GO:0035657">
    <property type="term" value="C:eRF1 methyltransferase complex"/>
    <property type="evidence" value="ECO:0007669"/>
    <property type="project" value="EnsemblFungi"/>
</dbReference>
<dbReference type="Pfam" id="PF03966">
    <property type="entry name" value="Trm112p"/>
    <property type="match status" value="1"/>
</dbReference>
<dbReference type="GO" id="GO:0030490">
    <property type="term" value="P:maturation of SSU-rRNA"/>
    <property type="evidence" value="ECO:0007669"/>
    <property type="project" value="EnsemblFungi"/>
</dbReference>
<dbReference type="STRING" id="988480.A0A075B3Z2"/>
<sequence length="127" mass="14889">MRLLTHNLLQCHVKKCTTNNFPLNFAKVMTVEDREVEFHPQFIERMIPRLDFDALKAAMNQLNIMEEIPFDLNKEIESYTEDELKLLHGILMQKEIIDGEMVCKNCGHVYPIKDGIPNMLLEEDEVK</sequence>
<dbReference type="GO" id="GO:0000470">
    <property type="term" value="P:maturation of LSU-rRNA"/>
    <property type="evidence" value="ECO:0007669"/>
    <property type="project" value="EnsemblFungi"/>
</dbReference>
<keyword evidence="4" id="KW-1185">Reference proteome</keyword>
<dbReference type="GO" id="GO:0160102">
    <property type="term" value="F:tRNA (guanine(10)-N2)-methyltransferase activity"/>
    <property type="evidence" value="ECO:0007669"/>
    <property type="project" value="EnsemblFungi"/>
</dbReference>
<dbReference type="InterPro" id="IPR039127">
    <property type="entry name" value="Trm112"/>
</dbReference>
<dbReference type="AlphaFoldDB" id="A0A075B3Z2"/>
<dbReference type="GO" id="GO:0046982">
    <property type="term" value="F:protein heterodimerization activity"/>
    <property type="evidence" value="ECO:0007669"/>
    <property type="project" value="InterPro"/>
</dbReference>
<proteinExistence type="inferred from homology"/>
<gene>
    <name evidence="2" type="ORF">O9G_004365</name>
    <name evidence="3" type="ORF">ROZALSC1DRAFT_27127</name>
</gene>
<reference evidence="3" key="3">
    <citation type="submission" date="2018-08" db="EMBL/GenBank/DDBJ databases">
        <title>Leveraging single-cell genomics to expand the Fungal Tree of Life.</title>
        <authorList>
            <consortium name="DOE Joint Genome Institute"/>
            <person name="Ahrendt S.R."/>
            <person name="Quandt C.A."/>
            <person name="Ciobanu D."/>
            <person name="Clum A."/>
            <person name="Salamov A."/>
            <person name="Andreopoulos B."/>
            <person name="Cheng J.-F."/>
            <person name="Woyke T."/>
            <person name="Pelin A."/>
            <person name="Henrissat B."/>
            <person name="Reynolds N."/>
            <person name="Benny G.L."/>
            <person name="Smith M.E."/>
            <person name="James T.Y."/>
            <person name="Grigoriev I.V."/>
        </authorList>
    </citation>
    <scope>NUCLEOTIDE SEQUENCE</scope>
    <source>
        <strain evidence="3">CSF55</strain>
    </source>
</reference>
<dbReference type="Proteomes" id="UP000030755">
    <property type="component" value="Unassembled WGS sequence"/>
</dbReference>
<evidence type="ECO:0000313" key="4">
    <source>
        <dbReference type="Proteomes" id="UP000030755"/>
    </source>
</evidence>
<evidence type="ECO:0000313" key="3">
    <source>
        <dbReference type="EMBL" id="RKP21463.1"/>
    </source>
</evidence>
<dbReference type="EMBL" id="KE560772">
    <property type="protein sequence ID" value="EPZ35708.1"/>
    <property type="molecule type" value="Genomic_DNA"/>
</dbReference>
<dbReference type="GO" id="GO:0043528">
    <property type="term" value="C:tRNA (m2G10) methyltransferase complex"/>
    <property type="evidence" value="ECO:0007669"/>
    <property type="project" value="EnsemblFungi"/>
</dbReference>
<organism evidence="2 4">
    <name type="scientific">Rozella allomycis (strain CSF55)</name>
    <dbReference type="NCBI Taxonomy" id="988480"/>
    <lineage>
        <taxon>Eukaryota</taxon>
        <taxon>Fungi</taxon>
        <taxon>Fungi incertae sedis</taxon>
        <taxon>Cryptomycota</taxon>
        <taxon>Cryptomycota incertae sedis</taxon>
        <taxon>Rozella</taxon>
    </lineage>
</organism>
<dbReference type="PANTHER" id="PTHR12773">
    <property type="entry name" value="UPF0315 PROTEIN-RELATED"/>
    <property type="match status" value="1"/>
</dbReference>
<comment type="similarity">
    <text evidence="1">Belongs to the TRM112 family.</text>
</comment>
<dbReference type="GO" id="GO:0070476">
    <property type="term" value="P:rRNA (guanine-N7)-methylation"/>
    <property type="evidence" value="ECO:0007669"/>
    <property type="project" value="EnsemblFungi"/>
</dbReference>
<dbReference type="OrthoDB" id="2187549at2759"/>
<dbReference type="GO" id="GO:0002098">
    <property type="term" value="P:tRNA wobble uridine modification"/>
    <property type="evidence" value="ECO:0007669"/>
    <property type="project" value="EnsemblFungi"/>
</dbReference>
<evidence type="ECO:0000313" key="5">
    <source>
        <dbReference type="Proteomes" id="UP000281549"/>
    </source>
</evidence>
<name>A0A075B3Z2_ROZAC</name>
<dbReference type="InterPro" id="IPR005651">
    <property type="entry name" value="Trm112-like"/>
</dbReference>
<dbReference type="Proteomes" id="UP000281549">
    <property type="component" value="Unassembled WGS sequence"/>
</dbReference>
<dbReference type="GO" id="GO:0016435">
    <property type="term" value="F:rRNA (guanine) methyltransferase activity"/>
    <property type="evidence" value="ECO:0007669"/>
    <property type="project" value="EnsemblFungi"/>
</dbReference>
<dbReference type="CDD" id="cd21089">
    <property type="entry name" value="Trm112-like"/>
    <property type="match status" value="1"/>
</dbReference>
<protein>
    <submittedName>
        <fullName evidence="3">Trm112p-domain-containing protein</fullName>
    </submittedName>
</protein>
<dbReference type="GO" id="GO:0030488">
    <property type="term" value="P:tRNA methylation"/>
    <property type="evidence" value="ECO:0007669"/>
    <property type="project" value="EnsemblFungi"/>
</dbReference>
<accession>A0A075B3Z2</accession>
<reference evidence="2 4" key="1">
    <citation type="journal article" date="2013" name="Curr. Biol.">
        <title>Shared signatures of parasitism and phylogenomics unite Cryptomycota and microsporidia.</title>
        <authorList>
            <person name="James T.Y."/>
            <person name="Pelin A."/>
            <person name="Bonen L."/>
            <person name="Ahrendt S."/>
            <person name="Sain D."/>
            <person name="Corradi N."/>
            <person name="Stajich J.E."/>
        </authorList>
    </citation>
    <scope>NUCLEOTIDE SEQUENCE [LARGE SCALE GENOMIC DNA]</scope>
    <source>
        <strain evidence="2 4">CSF55</strain>
        <strain evidence="2 4">CSF55</strain>
    </source>
</reference>
<dbReference type="SUPFAM" id="SSF158997">
    <property type="entry name" value="Trm112p-like"/>
    <property type="match status" value="1"/>
</dbReference>
<dbReference type="Gene3D" id="2.20.25.10">
    <property type="match status" value="1"/>
</dbReference>